<reference evidence="2" key="1">
    <citation type="submission" date="2016-10" db="EMBL/GenBank/DDBJ databases">
        <authorList>
            <person name="Varghese N."/>
            <person name="Submissions S."/>
        </authorList>
    </citation>
    <scope>NUCLEOTIDE SEQUENCE [LARGE SCALE GENOMIC DNA]</scope>
    <source>
        <strain evidence="2">IBRC-M10078</strain>
    </source>
</reference>
<dbReference type="EMBL" id="FNJU01000017">
    <property type="protein sequence ID" value="SDP94746.1"/>
    <property type="molecule type" value="Genomic_DNA"/>
</dbReference>
<dbReference type="InterPro" id="IPR047705">
    <property type="entry name" value="AimR-like"/>
</dbReference>
<name>A0A1H0WWY0_9BACI</name>
<evidence type="ECO:0000313" key="1">
    <source>
        <dbReference type="EMBL" id="SDP94746.1"/>
    </source>
</evidence>
<dbReference type="STRING" id="930152.SAMN05216565_1171"/>
<keyword evidence="2" id="KW-1185">Reference proteome</keyword>
<dbReference type="OrthoDB" id="2828974at2"/>
<dbReference type="RefSeq" id="WP_090859129.1">
    <property type="nucleotide sequence ID" value="NZ_FNJU01000017.1"/>
</dbReference>
<evidence type="ECO:0000313" key="2">
    <source>
        <dbReference type="Proteomes" id="UP000199159"/>
    </source>
</evidence>
<dbReference type="NCBIfam" id="NF038310">
    <property type="entry name" value="lysogeny_AimR"/>
    <property type="match status" value="1"/>
</dbReference>
<dbReference type="Proteomes" id="UP000199159">
    <property type="component" value="Unassembled WGS sequence"/>
</dbReference>
<gene>
    <name evidence="1" type="ORF">SAMN05216565_1171</name>
</gene>
<protein>
    <submittedName>
        <fullName evidence="1">Uncharacterized protein</fullName>
    </submittedName>
</protein>
<dbReference type="AlphaFoldDB" id="A0A1H0WWY0"/>
<sequence length="388" mass="45556">MSDLKRLLLKKIESDASLVNVLLKSTELKSHSQLKKYFNSTKEVLEFSTVLKIIQELFPSSEIELMCDYIKSIPTYKRQARYALEYLSCNRQDELLDEIIAKLLRSFNRKNREWAMIYRIDRRVSIGDLSPKDALNQLQSLTLLTKEMKIFSNYQRSYCAFNTYPFQEQYEELKSVESSLSKIKDSYVQESYTARYGLIMTAICVHLEKNSEMLRYGQLVLGCNGQDIMKCLTHIQIGNSYIISHFDNAIFHFNKAMEYCGQDTKLLEIKRSLNFIHNFWGKQPPYLNKDSKNPSDVHEVAFYYIQQGNSMKAMSILQSLDWEELSKSQKAFHLYFRGLALNERSYFFDSIRYFNEISMKNYRKLPLIALKKMGEDNSIIQALEQDMA</sequence>
<dbReference type="Pfam" id="PF22871">
    <property type="entry name" value="AimR"/>
    <property type="match status" value="1"/>
</dbReference>
<organism evidence="1 2">
    <name type="scientific">Litchfieldia salsa</name>
    <dbReference type="NCBI Taxonomy" id="930152"/>
    <lineage>
        <taxon>Bacteria</taxon>
        <taxon>Bacillati</taxon>
        <taxon>Bacillota</taxon>
        <taxon>Bacilli</taxon>
        <taxon>Bacillales</taxon>
        <taxon>Bacillaceae</taxon>
        <taxon>Litchfieldia</taxon>
    </lineage>
</organism>
<accession>A0A1H0WWY0</accession>
<proteinExistence type="predicted"/>